<keyword evidence="5" id="KW-1185">Reference proteome</keyword>
<feature type="signal peptide" evidence="1">
    <location>
        <begin position="1"/>
        <end position="20"/>
    </location>
</feature>
<keyword evidence="1" id="KW-0732">Signal</keyword>
<organism evidence="4 5">
    <name type="scientific">Acanthopleuribacter pedis</name>
    <dbReference type="NCBI Taxonomy" id="442870"/>
    <lineage>
        <taxon>Bacteria</taxon>
        <taxon>Pseudomonadati</taxon>
        <taxon>Acidobacteriota</taxon>
        <taxon>Holophagae</taxon>
        <taxon>Acanthopleuribacterales</taxon>
        <taxon>Acanthopleuribacteraceae</taxon>
        <taxon>Acanthopleuribacter</taxon>
    </lineage>
</organism>
<feature type="domain" description="DUF4832" evidence="2">
    <location>
        <begin position="211"/>
        <end position="421"/>
    </location>
</feature>
<feature type="chain" id="PRO_5035305478" evidence="1">
    <location>
        <begin position="21"/>
        <end position="588"/>
    </location>
</feature>
<evidence type="ECO:0000259" key="2">
    <source>
        <dbReference type="Pfam" id="PF16116"/>
    </source>
</evidence>
<dbReference type="InterPro" id="IPR032379">
    <property type="entry name" value="DUF4874"/>
</dbReference>
<dbReference type="RefSeq" id="WP_207861373.1">
    <property type="nucleotide sequence ID" value="NZ_JAFREP010000024.1"/>
</dbReference>
<dbReference type="Pfam" id="PF16173">
    <property type="entry name" value="DUF4874"/>
    <property type="match status" value="1"/>
</dbReference>
<dbReference type="Proteomes" id="UP000664417">
    <property type="component" value="Unassembled WGS sequence"/>
</dbReference>
<dbReference type="EMBL" id="JAFREP010000024">
    <property type="protein sequence ID" value="MBO1321399.1"/>
    <property type="molecule type" value="Genomic_DNA"/>
</dbReference>
<dbReference type="AlphaFoldDB" id="A0A8J7QC51"/>
<evidence type="ECO:0000313" key="5">
    <source>
        <dbReference type="Proteomes" id="UP000664417"/>
    </source>
</evidence>
<dbReference type="Pfam" id="PF16116">
    <property type="entry name" value="DUF4832"/>
    <property type="match status" value="1"/>
</dbReference>
<accession>A0A8J7QC51</accession>
<sequence length="588" mass="63952">MQVRVPYFRFLLLLVLGCPAKGQTTHTYQPSAADFPNPERGLYVWGELTTPGTWYQGIRDQGYTLAYARILLSCCRDSAVDSQTLAVIRANFSAMRAAGVKGIVRISYNDALSGEDASLEWMDVHLGQLAPIFEANKDVIAFFQAGMIGAWGEWHSSASGHDTPAGRAAVWRLLLQHLPDCLPIQVRTPGFIRELEATAPAAVGNCSSAARIAHHNDCWLANETDGGTYGAGQREFWLTEMETDARLSPWGGETCCLETPCLVANTLGRCEVALSEAPRLGAVYLSDSWHPDMLRALEPCWAELSRGLGYRFQWVSAQLPERLRGGAPFSWSIHLQNVGYAPLSKARPVYLLLLGEDGGDVLARYPLEADVRTWTPGDHHLSGRFVAPACLGVDQARLALWLPDAAASIAERPEYAVRFANRNTSNADVWEAATGYNRLAEGIPVDDTLGVRVTPGAHLAQGRDPLVLTAAATCSSGALSFAWVNPETGVPAGHSAGITLPVLTETTRYRVTVTDARFTRERDVRVLATANPLFRDVNGDGCNDVADLWALAATWGDGMADDADGNRRVDVRDLLFINIHPQTPCAAR</sequence>
<evidence type="ECO:0000256" key="1">
    <source>
        <dbReference type="SAM" id="SignalP"/>
    </source>
</evidence>
<evidence type="ECO:0000313" key="4">
    <source>
        <dbReference type="EMBL" id="MBO1321399.1"/>
    </source>
</evidence>
<name>A0A8J7QC51_9BACT</name>
<proteinExistence type="predicted"/>
<reference evidence="4" key="1">
    <citation type="submission" date="2021-03" db="EMBL/GenBank/DDBJ databases">
        <authorList>
            <person name="Wang G."/>
        </authorList>
    </citation>
    <scope>NUCLEOTIDE SEQUENCE</scope>
    <source>
        <strain evidence="4">KCTC 12899</strain>
    </source>
</reference>
<protein>
    <submittedName>
        <fullName evidence="4">DUF4874 domain-containing protein</fullName>
    </submittedName>
</protein>
<dbReference type="InterPro" id="IPR032267">
    <property type="entry name" value="DUF4832"/>
</dbReference>
<gene>
    <name evidence="4" type="ORF">J3U88_23155</name>
</gene>
<comment type="caution">
    <text evidence="4">The sequence shown here is derived from an EMBL/GenBank/DDBJ whole genome shotgun (WGS) entry which is preliminary data.</text>
</comment>
<evidence type="ECO:0000259" key="3">
    <source>
        <dbReference type="Pfam" id="PF16173"/>
    </source>
</evidence>
<feature type="domain" description="DUF4874" evidence="3">
    <location>
        <begin position="37"/>
        <end position="189"/>
    </location>
</feature>